<keyword evidence="2" id="KW-1185">Reference proteome</keyword>
<dbReference type="Proteomes" id="UP001498398">
    <property type="component" value="Unassembled WGS sequence"/>
</dbReference>
<evidence type="ECO:0000313" key="2">
    <source>
        <dbReference type="Proteomes" id="UP001498398"/>
    </source>
</evidence>
<reference evidence="1 2" key="1">
    <citation type="submission" date="2024-01" db="EMBL/GenBank/DDBJ databases">
        <title>A draft genome for the cacao thread blight pathogen Marasmiellus scandens.</title>
        <authorList>
            <person name="Baruah I.K."/>
            <person name="Leung J."/>
            <person name="Bukari Y."/>
            <person name="Amoako-Attah I."/>
            <person name="Meinhardt L.W."/>
            <person name="Bailey B.A."/>
            <person name="Cohen S.P."/>
        </authorList>
    </citation>
    <scope>NUCLEOTIDE SEQUENCE [LARGE SCALE GENOMIC DNA]</scope>
    <source>
        <strain evidence="1 2">GH-19</strain>
    </source>
</reference>
<organism evidence="1 2">
    <name type="scientific">Marasmiellus scandens</name>
    <dbReference type="NCBI Taxonomy" id="2682957"/>
    <lineage>
        <taxon>Eukaryota</taxon>
        <taxon>Fungi</taxon>
        <taxon>Dikarya</taxon>
        <taxon>Basidiomycota</taxon>
        <taxon>Agaricomycotina</taxon>
        <taxon>Agaricomycetes</taxon>
        <taxon>Agaricomycetidae</taxon>
        <taxon>Agaricales</taxon>
        <taxon>Marasmiineae</taxon>
        <taxon>Omphalotaceae</taxon>
        <taxon>Marasmiellus</taxon>
    </lineage>
</organism>
<protein>
    <submittedName>
        <fullName evidence="1">Uncharacterized protein</fullName>
    </submittedName>
</protein>
<gene>
    <name evidence="1" type="ORF">VKT23_011862</name>
</gene>
<dbReference type="PANTHER" id="PTHR33266:SF1">
    <property type="entry name" value="F-BOX DOMAIN-CONTAINING PROTEIN"/>
    <property type="match status" value="1"/>
</dbReference>
<name>A0ABR1J860_9AGAR</name>
<dbReference type="EMBL" id="JBANRG010000027">
    <property type="protein sequence ID" value="KAK7453180.1"/>
    <property type="molecule type" value="Genomic_DNA"/>
</dbReference>
<proteinExistence type="predicted"/>
<comment type="caution">
    <text evidence="1">The sequence shown here is derived from an EMBL/GenBank/DDBJ whole genome shotgun (WGS) entry which is preliminary data.</text>
</comment>
<dbReference type="PANTHER" id="PTHR33266">
    <property type="entry name" value="CHROMOSOME 15, WHOLE GENOME SHOTGUN SEQUENCE"/>
    <property type="match status" value="1"/>
</dbReference>
<accession>A0ABR1J860</accession>
<evidence type="ECO:0000313" key="1">
    <source>
        <dbReference type="EMBL" id="KAK7453180.1"/>
    </source>
</evidence>
<sequence>MGSASKSYSLLQHLIHGYKAAGMDSTAVDSESLCSFITRIDPDIVHHAKRPVLLHALGPLVEKFNEAKEEEDFSIAFRALYDNIKCPFGRKPVISVRSIESIAYSYYQKSAAGSLDLESLQSNVHGVFLHSEAVEYSSREYLGMHLKEVQHLFNPGEDYVWAFQVLFEKLGYDINESEHHDPDETSHHYEEVIGALKESMAEPFRGSSAYALSEYLTDCHQRFATGSFYARFLSICNSSGTGKTRAILELRNFDIPVLYINMRPSSDRENFPPSDNDMVWLFWPGSYSSADDYYHACLKIFCAVFELLGLEFSKPDQNLDEMISSWNEKYTEDVSINNGNRPEFFKKVRNLFGQMRGNCSDSKRRLLEAYKRLCQHLKSPGRFLVLALDESHVITQAKGIGYSPSYVLGRAIADFTSRMNGPAVWVLFCSTNSEIAHFVAPAPFYNSAGVAEDGQLLFAPFSYLEWDVYAECGDELDVLSVGEFKTMICFGRPLWKSVLKLHTDPSSMTEYALDKLLSPQGEYGPGERACLALLSQRFALDIALDDYHAESFVINGIASHMRYLVSTSENCMRQYSIYPSEPVLSHAAAVYMYQSPDNLNNLLSTLRRQISSGLIQAGELGELLGRLLILISRDFAAIRVYDIAVEEKPIIPEKYLQYSEPFPSKPGLEYFAYLKPVPLLLVLCILFGNDNDWIKGNCKKAFERAYVSASHWVRRDEDVALSQSNITKEEWLKDLFLRGIAIQCRHEQPMIDALWPIL</sequence>